<evidence type="ECO:0000256" key="2">
    <source>
        <dbReference type="SAM" id="MobiDB-lite"/>
    </source>
</evidence>
<protein>
    <submittedName>
        <fullName evidence="4">Trypsin-like serine protease</fullName>
    </submittedName>
</protein>
<dbReference type="Pfam" id="PF13365">
    <property type="entry name" value="Trypsin_2"/>
    <property type="match status" value="1"/>
</dbReference>
<sequence length="328" mass="34577">MPQRTLPVLATAALLAAVAAVWPVHHGPDGAARAWTAQAAARFWTPERMADSMPAADRDRPPDARPGTRPSTRPGTGQPPNRQSLSALPADGRPVDAAVYFAGIPTVGVLFSLGDDLAAHRCTASVVHSPGRDLILTAAHCHPGSDIGFVPQYRAGAARQPYGIWAVDRVFTDPRWRPGDAAASDHDIAFARVLPGPRGRRIEDVTGADRLARTPGYRNRVTVIGYPRRAGDPTDRPVICTTSSEQLDERHQLRIYCDGFAAGTSGGPWLVGYDARKRTGTVVGLVGGLDGGGPDDRISYSPFFSDAVLSLLRTAAAAGSTAASPPAS</sequence>
<dbReference type="Gene3D" id="2.40.10.10">
    <property type="entry name" value="Trypsin-like serine proteases"/>
    <property type="match status" value="2"/>
</dbReference>
<proteinExistence type="predicted"/>
<feature type="chain" id="PRO_5045696550" evidence="3">
    <location>
        <begin position="27"/>
        <end position="328"/>
    </location>
</feature>
<evidence type="ECO:0000256" key="1">
    <source>
        <dbReference type="ARBA" id="ARBA00022729"/>
    </source>
</evidence>
<keyword evidence="5" id="KW-1185">Reference proteome</keyword>
<dbReference type="EMBL" id="JAATEJ010000025">
    <property type="protein sequence ID" value="NJP46952.1"/>
    <property type="molecule type" value="Genomic_DNA"/>
</dbReference>
<comment type="caution">
    <text evidence="4">The sequence shown here is derived from an EMBL/GenBank/DDBJ whole genome shotgun (WGS) entry which is preliminary data.</text>
</comment>
<evidence type="ECO:0000313" key="4">
    <source>
        <dbReference type="EMBL" id="NJP46952.1"/>
    </source>
</evidence>
<evidence type="ECO:0000256" key="3">
    <source>
        <dbReference type="SAM" id="SignalP"/>
    </source>
</evidence>
<evidence type="ECO:0000313" key="5">
    <source>
        <dbReference type="Proteomes" id="UP000734511"/>
    </source>
</evidence>
<gene>
    <name evidence="4" type="ORF">HCN08_26615</name>
</gene>
<dbReference type="PROSITE" id="PS00134">
    <property type="entry name" value="TRYPSIN_HIS"/>
    <property type="match status" value="1"/>
</dbReference>
<feature type="signal peptide" evidence="3">
    <location>
        <begin position="1"/>
        <end position="26"/>
    </location>
</feature>
<dbReference type="InterPro" id="IPR009003">
    <property type="entry name" value="Peptidase_S1_PA"/>
</dbReference>
<dbReference type="PANTHER" id="PTHR15462:SF8">
    <property type="entry name" value="SERINE PROTEASE"/>
    <property type="match status" value="1"/>
</dbReference>
<keyword evidence="1 3" id="KW-0732">Signal</keyword>
<dbReference type="InterPro" id="IPR050966">
    <property type="entry name" value="Glutamyl_endopeptidase"/>
</dbReference>
<reference evidence="4 5" key="1">
    <citation type="submission" date="2020-03" db="EMBL/GenBank/DDBJ databases">
        <title>WGS of actinomycetes isolated from Thailand.</title>
        <authorList>
            <person name="Thawai C."/>
        </authorList>
    </citation>
    <scope>NUCLEOTIDE SEQUENCE [LARGE SCALE GENOMIC DNA]</scope>
    <source>
        <strain evidence="4 5">PRB2-1</strain>
    </source>
</reference>
<name>A0ABX0ZVH8_9ACTN</name>
<feature type="compositionally biased region" description="Polar residues" evidence="2">
    <location>
        <begin position="69"/>
        <end position="86"/>
    </location>
</feature>
<dbReference type="RefSeq" id="WP_167985791.1">
    <property type="nucleotide sequence ID" value="NZ_JAATEJ010000025.1"/>
</dbReference>
<dbReference type="SUPFAM" id="SSF50494">
    <property type="entry name" value="Trypsin-like serine proteases"/>
    <property type="match status" value="1"/>
</dbReference>
<accession>A0ABX0ZVH8</accession>
<dbReference type="PANTHER" id="PTHR15462">
    <property type="entry name" value="SERINE PROTEASE"/>
    <property type="match status" value="1"/>
</dbReference>
<feature type="region of interest" description="Disordered" evidence="2">
    <location>
        <begin position="46"/>
        <end position="89"/>
    </location>
</feature>
<dbReference type="InterPro" id="IPR043504">
    <property type="entry name" value="Peptidase_S1_PA_chymotrypsin"/>
</dbReference>
<organism evidence="4 5">
    <name type="scientific">Actinacidiphila epipremni</name>
    <dbReference type="NCBI Taxonomy" id="2053013"/>
    <lineage>
        <taxon>Bacteria</taxon>
        <taxon>Bacillati</taxon>
        <taxon>Actinomycetota</taxon>
        <taxon>Actinomycetes</taxon>
        <taxon>Kitasatosporales</taxon>
        <taxon>Streptomycetaceae</taxon>
        <taxon>Actinacidiphila</taxon>
    </lineage>
</organism>
<dbReference type="InterPro" id="IPR018114">
    <property type="entry name" value="TRYPSIN_HIS"/>
</dbReference>
<dbReference type="Proteomes" id="UP000734511">
    <property type="component" value="Unassembled WGS sequence"/>
</dbReference>